<dbReference type="AlphaFoldDB" id="A0A0K1Q3R3"/>
<dbReference type="CDD" id="cd00412">
    <property type="entry name" value="pyrophosphatase"/>
    <property type="match status" value="1"/>
</dbReference>
<dbReference type="InterPro" id="IPR008162">
    <property type="entry name" value="Pyrophosphatase"/>
</dbReference>
<comment type="cofactor">
    <cofactor evidence="1 7">
        <name>Mg(2+)</name>
        <dbReference type="ChEBI" id="CHEBI:18420"/>
    </cofactor>
</comment>
<evidence type="ECO:0000256" key="5">
    <source>
        <dbReference type="ARBA" id="ARBA00022842"/>
    </source>
</evidence>
<comment type="function">
    <text evidence="7">Catalyzes the hydrolysis of inorganic pyrophosphate (PPi) forming two phosphate ions.</text>
</comment>
<feature type="binding site" evidence="7">
    <location>
        <position position="104"/>
    </location>
    <ligand>
        <name>Mg(2+)</name>
        <dbReference type="ChEBI" id="CHEBI:18420"/>
        <label>1</label>
    </ligand>
</feature>
<comment type="subcellular location">
    <subcellularLocation>
        <location evidence="7">Cytoplasm</location>
    </subcellularLocation>
</comment>
<dbReference type="EC" id="3.6.1.1" evidence="7"/>
<dbReference type="OrthoDB" id="5187599at2"/>
<gene>
    <name evidence="7" type="primary">ppa</name>
    <name evidence="8" type="ORF">AKJ09_06693</name>
</gene>
<dbReference type="RefSeq" id="WP_146651392.1">
    <property type="nucleotide sequence ID" value="NZ_CP012333.1"/>
</dbReference>
<comment type="subunit">
    <text evidence="7">Homohexamer.</text>
</comment>
<comment type="similarity">
    <text evidence="7">Belongs to the PPase family.</text>
</comment>
<keyword evidence="9" id="KW-1185">Reference proteome</keyword>
<dbReference type="EMBL" id="CP012333">
    <property type="protein sequence ID" value="AKV00030.1"/>
    <property type="molecule type" value="Genomic_DNA"/>
</dbReference>
<sequence>MTHPWHDIACDEPIDESITAFIEIPKGSKVKYELDKDTGLLKVDRILFSAVHYPANYGFIPRTYCDDGDPLDILVLCQEPVVPMCIMRARAIGLMQMRDEKGLDDKIIAVHLDDPAYNQYTHIREVPQHTLLELRRFFEDYKTLEHKQVEVDELLGPWEAAKVIRASLTCYRDVILPKRAVVPAAHEAPTT</sequence>
<organism evidence="8 9">
    <name type="scientific">Labilithrix luteola</name>
    <dbReference type="NCBI Taxonomy" id="1391654"/>
    <lineage>
        <taxon>Bacteria</taxon>
        <taxon>Pseudomonadati</taxon>
        <taxon>Myxococcota</taxon>
        <taxon>Polyangia</taxon>
        <taxon>Polyangiales</taxon>
        <taxon>Labilitrichaceae</taxon>
        <taxon>Labilithrix</taxon>
    </lineage>
</organism>
<keyword evidence="2 7" id="KW-0963">Cytoplasm</keyword>
<dbReference type="GO" id="GO:0004427">
    <property type="term" value="F:inorganic diphosphate phosphatase activity"/>
    <property type="evidence" value="ECO:0007669"/>
    <property type="project" value="UniProtKB-UniRule"/>
</dbReference>
<evidence type="ECO:0000256" key="4">
    <source>
        <dbReference type="ARBA" id="ARBA00022801"/>
    </source>
</evidence>
<dbReference type="PATRIC" id="fig|1391654.3.peg.6787"/>
<dbReference type="Gene3D" id="3.90.80.10">
    <property type="entry name" value="Inorganic pyrophosphatase"/>
    <property type="match status" value="1"/>
</dbReference>
<evidence type="ECO:0000313" key="8">
    <source>
        <dbReference type="EMBL" id="AKV00030.1"/>
    </source>
</evidence>
<feature type="binding site" evidence="7">
    <location>
        <position position="141"/>
    </location>
    <ligand>
        <name>substrate</name>
    </ligand>
</feature>
<evidence type="ECO:0000256" key="3">
    <source>
        <dbReference type="ARBA" id="ARBA00022723"/>
    </source>
</evidence>
<dbReference type="InterPro" id="IPR036649">
    <property type="entry name" value="Pyrophosphatase_sf"/>
</dbReference>
<accession>A0A0K1Q3R3</accession>
<proteinExistence type="inferred from homology"/>
<dbReference type="Pfam" id="PF00719">
    <property type="entry name" value="Pyrophosphatase"/>
    <property type="match status" value="1"/>
</dbReference>
<reference evidence="8 9" key="1">
    <citation type="submission" date="2015-08" db="EMBL/GenBank/DDBJ databases">
        <authorList>
            <person name="Babu N.S."/>
            <person name="Beckwith C.J."/>
            <person name="Beseler K.G."/>
            <person name="Brison A."/>
            <person name="Carone J.V."/>
            <person name="Caskin T.P."/>
            <person name="Diamond M."/>
            <person name="Durham M.E."/>
            <person name="Foxe J.M."/>
            <person name="Go M."/>
            <person name="Henderson B.A."/>
            <person name="Jones I.B."/>
            <person name="McGettigan J.A."/>
            <person name="Micheletti S.J."/>
            <person name="Nasrallah M.E."/>
            <person name="Ortiz D."/>
            <person name="Piller C.R."/>
            <person name="Privatt S.R."/>
            <person name="Schneider S.L."/>
            <person name="Sharp S."/>
            <person name="Smith T.C."/>
            <person name="Stanton J.D."/>
            <person name="Ullery H.E."/>
            <person name="Wilson R.J."/>
            <person name="Serrano M.G."/>
            <person name="Buck G."/>
            <person name="Lee V."/>
            <person name="Wang Y."/>
            <person name="Carvalho R."/>
            <person name="Voegtly L."/>
            <person name="Shi R."/>
            <person name="Duckworth R."/>
            <person name="Johnson A."/>
            <person name="Loviza R."/>
            <person name="Walstead R."/>
            <person name="Shah Z."/>
            <person name="Kiflezghi M."/>
            <person name="Wade K."/>
            <person name="Ball S.L."/>
            <person name="Bradley K.W."/>
            <person name="Asai D.J."/>
            <person name="Bowman C.A."/>
            <person name="Russell D.A."/>
            <person name="Pope W.H."/>
            <person name="Jacobs-Sera D."/>
            <person name="Hendrix R.W."/>
            <person name="Hatfull G.F."/>
        </authorList>
    </citation>
    <scope>NUCLEOTIDE SEQUENCE [LARGE SCALE GENOMIC DNA]</scope>
    <source>
        <strain evidence="8 9">DSM 27648</strain>
    </source>
</reference>
<dbReference type="STRING" id="1391654.AKJ09_06693"/>
<dbReference type="GO" id="GO:0005737">
    <property type="term" value="C:cytoplasm"/>
    <property type="evidence" value="ECO:0007669"/>
    <property type="project" value="UniProtKB-SubCell"/>
</dbReference>
<feature type="binding site" evidence="7">
    <location>
        <position position="72"/>
    </location>
    <ligand>
        <name>Mg(2+)</name>
        <dbReference type="ChEBI" id="CHEBI:18420"/>
        <label>2</label>
    </ligand>
</feature>
<dbReference type="HAMAP" id="MF_00209">
    <property type="entry name" value="Inorganic_PPase"/>
    <property type="match status" value="1"/>
</dbReference>
<evidence type="ECO:0000256" key="7">
    <source>
        <dbReference type="HAMAP-Rule" id="MF_00209"/>
    </source>
</evidence>
<keyword evidence="5 7" id="KW-0460">Magnesium</keyword>
<dbReference type="FunFam" id="3.90.80.10:FF:000003">
    <property type="entry name" value="Inorganic pyrophosphatase"/>
    <property type="match status" value="1"/>
</dbReference>
<dbReference type="GO" id="GO:0006796">
    <property type="term" value="P:phosphate-containing compound metabolic process"/>
    <property type="evidence" value="ECO:0007669"/>
    <property type="project" value="InterPro"/>
</dbReference>
<protein>
    <recommendedName>
        <fullName evidence="7">Inorganic pyrophosphatase</fullName>
        <ecNumber evidence="7">3.6.1.1</ecNumber>
    </recommendedName>
    <alternativeName>
        <fullName evidence="7">Pyrophosphate phospho-hydrolase</fullName>
        <shortName evidence="7">PPase</shortName>
    </alternativeName>
</protein>
<dbReference type="Proteomes" id="UP000064967">
    <property type="component" value="Chromosome"/>
</dbReference>
<feature type="binding site" evidence="7">
    <location>
        <position position="67"/>
    </location>
    <ligand>
        <name>Mg(2+)</name>
        <dbReference type="ChEBI" id="CHEBI:18420"/>
        <label>1</label>
    </ligand>
</feature>
<feature type="binding site" evidence="7">
    <location>
        <position position="31"/>
    </location>
    <ligand>
        <name>substrate</name>
    </ligand>
</feature>
<dbReference type="KEGG" id="llu:AKJ09_06693"/>
<feature type="binding site" evidence="7">
    <location>
        <position position="45"/>
    </location>
    <ligand>
        <name>substrate</name>
    </ligand>
</feature>
<evidence type="ECO:0000313" key="9">
    <source>
        <dbReference type="Proteomes" id="UP000064967"/>
    </source>
</evidence>
<dbReference type="GO" id="GO:0000287">
    <property type="term" value="F:magnesium ion binding"/>
    <property type="evidence" value="ECO:0007669"/>
    <property type="project" value="UniProtKB-UniRule"/>
</dbReference>
<keyword evidence="3 7" id="KW-0479">Metal-binding</keyword>
<comment type="catalytic activity">
    <reaction evidence="6 7">
        <text>diphosphate + H2O = 2 phosphate + H(+)</text>
        <dbReference type="Rhea" id="RHEA:24576"/>
        <dbReference type="ChEBI" id="CHEBI:15377"/>
        <dbReference type="ChEBI" id="CHEBI:15378"/>
        <dbReference type="ChEBI" id="CHEBI:33019"/>
        <dbReference type="ChEBI" id="CHEBI:43474"/>
        <dbReference type="EC" id="3.6.1.1"/>
    </reaction>
</comment>
<feature type="binding site" evidence="7">
    <location>
        <position position="57"/>
    </location>
    <ligand>
        <name>substrate</name>
    </ligand>
</feature>
<feature type="binding site" evidence="7">
    <location>
        <position position="72"/>
    </location>
    <ligand>
        <name>Mg(2+)</name>
        <dbReference type="ChEBI" id="CHEBI:18420"/>
        <label>1</label>
    </ligand>
</feature>
<name>A0A0K1Q3R3_9BACT</name>
<dbReference type="PROSITE" id="PS00387">
    <property type="entry name" value="PPASE"/>
    <property type="match status" value="1"/>
</dbReference>
<dbReference type="SUPFAM" id="SSF50324">
    <property type="entry name" value="Inorganic pyrophosphatase"/>
    <property type="match status" value="1"/>
</dbReference>
<evidence type="ECO:0000256" key="1">
    <source>
        <dbReference type="ARBA" id="ARBA00001946"/>
    </source>
</evidence>
<dbReference type="PANTHER" id="PTHR10286">
    <property type="entry name" value="INORGANIC PYROPHOSPHATASE"/>
    <property type="match status" value="1"/>
</dbReference>
<keyword evidence="4 7" id="KW-0378">Hydrolase</keyword>
<evidence type="ECO:0000256" key="2">
    <source>
        <dbReference type="ARBA" id="ARBA00022490"/>
    </source>
</evidence>
<evidence type="ECO:0000256" key="6">
    <source>
        <dbReference type="ARBA" id="ARBA00047820"/>
    </source>
</evidence>